<gene>
    <name evidence="8" type="ORF">TASK_LOCUS9896</name>
</gene>
<dbReference type="PANTHER" id="PTHR19376:SF11">
    <property type="entry name" value="DNA-DIRECTED RNA POLYMERASE I SUBUNIT RPA1"/>
    <property type="match status" value="1"/>
</dbReference>
<reference evidence="10" key="1">
    <citation type="submission" date="2017-02" db="UniProtKB">
        <authorList>
            <consortium name="WormBaseParasite"/>
        </authorList>
    </citation>
    <scope>IDENTIFICATION</scope>
</reference>
<dbReference type="AlphaFoldDB" id="A0A0R3WGA2"/>
<proteinExistence type="inferred from homology"/>
<dbReference type="SUPFAM" id="SSF64484">
    <property type="entry name" value="beta and beta-prime subunits of DNA dependent RNA-polymerase"/>
    <property type="match status" value="1"/>
</dbReference>
<sequence length="293" mass="32706">MDVADGVISKFSYTFYTPEEIRLLSVLEITSDATFDMFTNRGVDGGLHDMALGPCNEKDVCAHCGLGFLHCPGHIGHIEFSKPVYNPLLFDLVVRLLKSFCFSCFKLYDVDLLSACLKLLGLSELFLPSKPKPSEINDIEGLTPAELRKLAIRSMSTRRRIPCRNCTAKAWVLRHVNHQQIVMRPVSDVRNSRLIGVSKGIVGFFIYHQCSELDDANDDPGEQESWAQIEAQLLSGKHISCPMASFEDEGVVNAGVEFNDLAEYVRERLKGLSSGTQKEAFTSPGIIYHPLYK</sequence>
<evidence type="ECO:0000256" key="6">
    <source>
        <dbReference type="ARBA" id="ARBA00023163"/>
    </source>
</evidence>
<comment type="similarity">
    <text evidence="1">Belongs to the RNA polymerase beta' chain family.</text>
</comment>
<name>A0A0R3WGA2_TAEAS</name>
<protein>
    <recommendedName>
        <fullName evidence="2">DNA-directed RNA polymerase</fullName>
        <ecNumber evidence="2">2.7.7.6</ecNumber>
    </recommendedName>
</protein>
<reference evidence="8 9" key="2">
    <citation type="submission" date="2018-11" db="EMBL/GenBank/DDBJ databases">
        <authorList>
            <consortium name="Pathogen Informatics"/>
        </authorList>
    </citation>
    <scope>NUCLEOTIDE SEQUENCE [LARGE SCALE GENOMIC DNA]</scope>
</reference>
<organism evidence="10">
    <name type="scientific">Taenia asiatica</name>
    <name type="common">Asian tapeworm</name>
    <dbReference type="NCBI Taxonomy" id="60517"/>
    <lineage>
        <taxon>Eukaryota</taxon>
        <taxon>Metazoa</taxon>
        <taxon>Spiralia</taxon>
        <taxon>Lophotrochozoa</taxon>
        <taxon>Platyhelminthes</taxon>
        <taxon>Cestoda</taxon>
        <taxon>Eucestoda</taxon>
        <taxon>Cyclophyllidea</taxon>
        <taxon>Taeniidae</taxon>
        <taxon>Taenia</taxon>
    </lineage>
</organism>
<dbReference type="WBParaSite" id="TASK_0000989501-mRNA-1">
    <property type="protein sequence ID" value="TASK_0000989501-mRNA-1"/>
    <property type="gene ID" value="TASK_0000989501"/>
</dbReference>
<dbReference type="EMBL" id="UYRS01019676">
    <property type="protein sequence ID" value="VDK46489.1"/>
    <property type="molecule type" value="Genomic_DNA"/>
</dbReference>
<evidence type="ECO:0000313" key="10">
    <source>
        <dbReference type="WBParaSite" id="TASK_0000989501-mRNA-1"/>
    </source>
</evidence>
<dbReference type="OrthoDB" id="6271280at2759"/>
<keyword evidence="6" id="KW-0804">Transcription</keyword>
<evidence type="ECO:0000313" key="9">
    <source>
        <dbReference type="Proteomes" id="UP000282613"/>
    </source>
</evidence>
<dbReference type="Proteomes" id="UP000282613">
    <property type="component" value="Unassembled WGS sequence"/>
</dbReference>
<feature type="domain" description="RNA polymerase Rpb1" evidence="7">
    <location>
        <begin position="8"/>
        <end position="107"/>
    </location>
</feature>
<dbReference type="InterPro" id="IPR007080">
    <property type="entry name" value="RNA_pol_Rpb1_1"/>
</dbReference>
<dbReference type="PANTHER" id="PTHR19376">
    <property type="entry name" value="DNA-DIRECTED RNA POLYMERASE"/>
    <property type="match status" value="1"/>
</dbReference>
<dbReference type="GO" id="GO:0003677">
    <property type="term" value="F:DNA binding"/>
    <property type="evidence" value="ECO:0007669"/>
    <property type="project" value="InterPro"/>
</dbReference>
<evidence type="ECO:0000259" key="7">
    <source>
        <dbReference type="Pfam" id="PF04997"/>
    </source>
</evidence>
<accession>A0A0R3WGA2</accession>
<dbReference type="InterPro" id="IPR045867">
    <property type="entry name" value="DNA-dir_RpoC_beta_prime"/>
</dbReference>
<keyword evidence="5" id="KW-0548">Nucleotidyltransferase</keyword>
<evidence type="ECO:0000256" key="2">
    <source>
        <dbReference type="ARBA" id="ARBA00012418"/>
    </source>
</evidence>
<dbReference type="GO" id="GO:0006351">
    <property type="term" value="P:DNA-templated transcription"/>
    <property type="evidence" value="ECO:0007669"/>
    <property type="project" value="InterPro"/>
</dbReference>
<evidence type="ECO:0000256" key="4">
    <source>
        <dbReference type="ARBA" id="ARBA00022679"/>
    </source>
</evidence>
<evidence type="ECO:0000256" key="3">
    <source>
        <dbReference type="ARBA" id="ARBA00022478"/>
    </source>
</evidence>
<dbReference type="GO" id="GO:0003899">
    <property type="term" value="F:DNA-directed RNA polymerase activity"/>
    <property type="evidence" value="ECO:0007669"/>
    <property type="project" value="UniProtKB-EC"/>
</dbReference>
<evidence type="ECO:0000256" key="1">
    <source>
        <dbReference type="ARBA" id="ARBA00006460"/>
    </source>
</evidence>
<evidence type="ECO:0000256" key="5">
    <source>
        <dbReference type="ARBA" id="ARBA00022695"/>
    </source>
</evidence>
<keyword evidence="4" id="KW-0808">Transferase</keyword>
<keyword evidence="3" id="KW-0240">DNA-directed RNA polymerase</keyword>
<keyword evidence="9" id="KW-1185">Reference proteome</keyword>
<dbReference type="Gene3D" id="4.10.860.120">
    <property type="entry name" value="RNA polymerase II, clamp domain"/>
    <property type="match status" value="1"/>
</dbReference>
<dbReference type="STRING" id="60517.A0A0R3WGA2"/>
<evidence type="ECO:0000313" key="8">
    <source>
        <dbReference type="EMBL" id="VDK46489.1"/>
    </source>
</evidence>
<dbReference type="InterPro" id="IPR044893">
    <property type="entry name" value="RNA_pol_Rpb1_clamp_domain"/>
</dbReference>
<dbReference type="Pfam" id="PF04997">
    <property type="entry name" value="RNA_pol_Rpb1_1"/>
    <property type="match status" value="1"/>
</dbReference>
<dbReference type="GO" id="GO:0005736">
    <property type="term" value="C:RNA polymerase I complex"/>
    <property type="evidence" value="ECO:0007669"/>
    <property type="project" value="TreeGrafter"/>
</dbReference>
<dbReference type="EC" id="2.7.7.6" evidence="2"/>